<dbReference type="Gene3D" id="1.10.720.30">
    <property type="entry name" value="SAP domain"/>
    <property type="match status" value="1"/>
</dbReference>
<dbReference type="InterPro" id="IPR052793">
    <property type="entry name" value="EJC-associated_protein"/>
</dbReference>
<name>A0A5B7EIF6_PORTR</name>
<feature type="domain" description="SAP" evidence="3">
    <location>
        <begin position="16"/>
        <end position="50"/>
    </location>
</feature>
<dbReference type="Proteomes" id="UP000324222">
    <property type="component" value="Unassembled WGS sequence"/>
</dbReference>
<dbReference type="Pfam" id="PF02037">
    <property type="entry name" value="SAP"/>
    <property type="match status" value="1"/>
</dbReference>
<dbReference type="SUPFAM" id="SSF68906">
    <property type="entry name" value="SAP domain"/>
    <property type="match status" value="1"/>
</dbReference>
<dbReference type="SMART" id="SM00513">
    <property type="entry name" value="SAP"/>
    <property type="match status" value="1"/>
</dbReference>
<dbReference type="GO" id="GO:0008380">
    <property type="term" value="P:RNA splicing"/>
    <property type="evidence" value="ECO:0007669"/>
    <property type="project" value="TreeGrafter"/>
</dbReference>
<gene>
    <name evidence="4" type="ORF">E2C01_026491</name>
</gene>
<keyword evidence="2" id="KW-0812">Transmembrane</keyword>
<protein>
    <recommendedName>
        <fullName evidence="3">SAP domain-containing protein</fullName>
    </recommendedName>
</protein>
<dbReference type="GO" id="GO:0061574">
    <property type="term" value="C:ASAP complex"/>
    <property type="evidence" value="ECO:0007669"/>
    <property type="project" value="TreeGrafter"/>
</dbReference>
<dbReference type="GO" id="GO:0071011">
    <property type="term" value="C:precatalytic spliceosome"/>
    <property type="evidence" value="ECO:0007669"/>
    <property type="project" value="TreeGrafter"/>
</dbReference>
<dbReference type="InterPro" id="IPR003034">
    <property type="entry name" value="SAP_dom"/>
</dbReference>
<sequence>MGDRARSLTIDGVRLIKDLKVVELKAELERRGLTKSGSKKELQERLRSVSLGFSVCCAAAGAAFTPPLAALLFATHISSSVNVLCEAVSRSNLTVVFGLSCGMESVQFENTKSKATASVNEEDVPNRWLQNEPNLDNNDYIREYFQSQKALYRQQIEVRRQYRETATTTVPGTSEVVGGSTADTHQPSTPLPPEPQPTQVTEAKVSSKGNINLEVNRENIGLGVVASTKASVVPISSCNITTSVASTISTITKSSATAVYPDTKKFITSKVAAFSATTKPPNPGYTAAPKALEGFSNPASTTLTTPSQIIHPDCGGEQWNLN</sequence>
<dbReference type="PANTHER" id="PTHR46589:SF1">
    <property type="entry name" value="APOPTOTIC CHROMATIN CONDENSATION INDUCER IN THE NUCLEUS"/>
    <property type="match status" value="1"/>
</dbReference>
<proteinExistence type="predicted"/>
<organism evidence="4 5">
    <name type="scientific">Portunus trituberculatus</name>
    <name type="common">Swimming crab</name>
    <name type="synonym">Neptunus trituberculatus</name>
    <dbReference type="NCBI Taxonomy" id="210409"/>
    <lineage>
        <taxon>Eukaryota</taxon>
        <taxon>Metazoa</taxon>
        <taxon>Ecdysozoa</taxon>
        <taxon>Arthropoda</taxon>
        <taxon>Crustacea</taxon>
        <taxon>Multicrustacea</taxon>
        <taxon>Malacostraca</taxon>
        <taxon>Eumalacostraca</taxon>
        <taxon>Eucarida</taxon>
        <taxon>Decapoda</taxon>
        <taxon>Pleocyemata</taxon>
        <taxon>Brachyura</taxon>
        <taxon>Eubrachyura</taxon>
        <taxon>Portunoidea</taxon>
        <taxon>Portunidae</taxon>
        <taxon>Portuninae</taxon>
        <taxon>Portunus</taxon>
    </lineage>
</organism>
<evidence type="ECO:0000313" key="4">
    <source>
        <dbReference type="EMBL" id="MPC33148.1"/>
    </source>
</evidence>
<evidence type="ECO:0000313" key="5">
    <source>
        <dbReference type="Proteomes" id="UP000324222"/>
    </source>
</evidence>
<accession>A0A5B7EIF6</accession>
<evidence type="ECO:0000256" key="2">
    <source>
        <dbReference type="SAM" id="Phobius"/>
    </source>
</evidence>
<reference evidence="4 5" key="1">
    <citation type="submission" date="2019-05" db="EMBL/GenBank/DDBJ databases">
        <title>Another draft genome of Portunus trituberculatus and its Hox gene families provides insights of decapod evolution.</title>
        <authorList>
            <person name="Jeong J.-H."/>
            <person name="Song I."/>
            <person name="Kim S."/>
            <person name="Choi T."/>
            <person name="Kim D."/>
            <person name="Ryu S."/>
            <person name="Kim W."/>
        </authorList>
    </citation>
    <scope>NUCLEOTIDE SEQUENCE [LARGE SCALE GENOMIC DNA]</scope>
    <source>
        <tissue evidence="4">Muscle</tissue>
    </source>
</reference>
<dbReference type="OrthoDB" id="5348404at2759"/>
<evidence type="ECO:0000259" key="3">
    <source>
        <dbReference type="PROSITE" id="PS50800"/>
    </source>
</evidence>
<dbReference type="PROSITE" id="PS50800">
    <property type="entry name" value="SAP"/>
    <property type="match status" value="1"/>
</dbReference>
<evidence type="ECO:0000256" key="1">
    <source>
        <dbReference type="SAM" id="MobiDB-lite"/>
    </source>
</evidence>
<dbReference type="PANTHER" id="PTHR46589">
    <property type="entry name" value="APOPTOTIC CHROMATIN CONDENSATION INDUCER IN THE NUCLEUS"/>
    <property type="match status" value="1"/>
</dbReference>
<keyword evidence="5" id="KW-1185">Reference proteome</keyword>
<dbReference type="AlphaFoldDB" id="A0A5B7EIF6"/>
<feature type="region of interest" description="Disordered" evidence="1">
    <location>
        <begin position="164"/>
        <end position="197"/>
    </location>
</feature>
<dbReference type="EMBL" id="VSRR010002769">
    <property type="protein sequence ID" value="MPC33148.1"/>
    <property type="molecule type" value="Genomic_DNA"/>
</dbReference>
<dbReference type="InterPro" id="IPR036361">
    <property type="entry name" value="SAP_dom_sf"/>
</dbReference>
<dbReference type="GO" id="GO:0003723">
    <property type="term" value="F:RNA binding"/>
    <property type="evidence" value="ECO:0007669"/>
    <property type="project" value="TreeGrafter"/>
</dbReference>
<feature type="transmembrane region" description="Helical" evidence="2">
    <location>
        <begin position="49"/>
        <end position="74"/>
    </location>
</feature>
<comment type="caution">
    <text evidence="4">The sequence shown here is derived from an EMBL/GenBank/DDBJ whole genome shotgun (WGS) entry which is preliminary data.</text>
</comment>
<keyword evidence="2" id="KW-0472">Membrane</keyword>
<keyword evidence="2" id="KW-1133">Transmembrane helix</keyword>